<dbReference type="HAMAP" id="MF_00417">
    <property type="entry name" value="Pyrrolid_peptidase"/>
    <property type="match status" value="1"/>
</dbReference>
<evidence type="ECO:0000313" key="14">
    <source>
        <dbReference type="Proteomes" id="UP000065511"/>
    </source>
</evidence>
<evidence type="ECO:0000256" key="4">
    <source>
        <dbReference type="ARBA" id="ARBA00006641"/>
    </source>
</evidence>
<dbReference type="PROSITE" id="PS01334">
    <property type="entry name" value="PYRASE_CYS"/>
    <property type="match status" value="1"/>
</dbReference>
<gene>
    <name evidence="9" type="primary">pcp</name>
    <name evidence="12" type="ORF">ATZ33_06250</name>
    <name evidence="13" type="ORF">RV15_GL001550</name>
</gene>
<keyword evidence="6 9" id="KW-0645">Protease</keyword>
<reference evidence="13 15" key="1">
    <citation type="submission" date="2014-12" db="EMBL/GenBank/DDBJ databases">
        <title>Draft genome sequences of 29 type strains of Enterococci.</title>
        <authorList>
            <person name="Zhong Z."/>
            <person name="Sun Z."/>
            <person name="Liu W."/>
            <person name="Zhang W."/>
            <person name="Zhang H."/>
        </authorList>
    </citation>
    <scope>NUCLEOTIDE SEQUENCE [LARGE SCALE GENOMIC DNA]</scope>
    <source>
        <strain evidence="13 15">DSM 22801</strain>
    </source>
</reference>
<feature type="active site" evidence="9 11">
    <location>
        <position position="141"/>
    </location>
</feature>
<keyword evidence="5 9" id="KW-0963">Cytoplasm</keyword>
<dbReference type="AlphaFoldDB" id="A0A0S3K9H3"/>
<dbReference type="PANTHER" id="PTHR23402">
    <property type="entry name" value="PROTEASE FAMILY C15 PYROGLUTAMYL-PEPTIDASE I-RELATED"/>
    <property type="match status" value="1"/>
</dbReference>
<comment type="function">
    <text evidence="2 9">Removes 5-oxoproline from various penultimate amino acid residues except L-proline.</text>
</comment>
<organism evidence="13 15">
    <name type="scientific">Enterococcus silesiacus</name>
    <dbReference type="NCBI Taxonomy" id="332949"/>
    <lineage>
        <taxon>Bacteria</taxon>
        <taxon>Bacillati</taxon>
        <taxon>Bacillota</taxon>
        <taxon>Bacilli</taxon>
        <taxon>Lactobacillales</taxon>
        <taxon>Enterococcaceae</taxon>
        <taxon>Enterococcus</taxon>
    </lineage>
</organism>
<dbReference type="EMBL" id="CP013614">
    <property type="protein sequence ID" value="ALS00982.1"/>
    <property type="molecule type" value="Genomic_DNA"/>
</dbReference>
<evidence type="ECO:0000313" key="13">
    <source>
        <dbReference type="EMBL" id="OJG89984.1"/>
    </source>
</evidence>
<dbReference type="RefSeq" id="WP_071878561.1">
    <property type="nucleotide sequence ID" value="NZ_JXLC01000021.1"/>
</dbReference>
<evidence type="ECO:0000256" key="6">
    <source>
        <dbReference type="ARBA" id="ARBA00022670"/>
    </source>
</evidence>
<evidence type="ECO:0000256" key="10">
    <source>
        <dbReference type="PROSITE-ProRule" id="PRU10076"/>
    </source>
</evidence>
<dbReference type="PANTHER" id="PTHR23402:SF1">
    <property type="entry name" value="PYROGLUTAMYL-PEPTIDASE I"/>
    <property type="match status" value="1"/>
</dbReference>
<comment type="subunit">
    <text evidence="9">Homotetramer.</text>
</comment>
<dbReference type="CDD" id="cd00501">
    <property type="entry name" value="Peptidase_C15"/>
    <property type="match status" value="1"/>
</dbReference>
<reference evidence="12 14" key="2">
    <citation type="submission" date="2015-12" db="EMBL/GenBank/DDBJ databases">
        <authorList>
            <person name="Lauer A."/>
            <person name="Humrighouse B."/>
            <person name="Loparev V."/>
            <person name="Shewmaker P.L."/>
            <person name="Whitney A.M."/>
            <person name="McLaughlin R.W."/>
        </authorList>
    </citation>
    <scope>NUCLEOTIDE SEQUENCE [LARGE SCALE GENOMIC DNA]</scope>
    <source>
        <strain evidence="12 14">LMG 23085</strain>
    </source>
</reference>
<dbReference type="PIRSF" id="PIRSF015592">
    <property type="entry name" value="Prld-crbxl_pptds"/>
    <property type="match status" value="1"/>
</dbReference>
<comment type="similarity">
    <text evidence="4 9">Belongs to the peptidase C15 family.</text>
</comment>
<dbReference type="KEGG" id="ess:ATZ33_06250"/>
<dbReference type="OrthoDB" id="9779738at2"/>
<feature type="active site" evidence="9 10">
    <location>
        <position position="78"/>
    </location>
</feature>
<evidence type="ECO:0000256" key="11">
    <source>
        <dbReference type="PROSITE-ProRule" id="PRU10077"/>
    </source>
</evidence>
<evidence type="ECO:0000256" key="5">
    <source>
        <dbReference type="ARBA" id="ARBA00022490"/>
    </source>
</evidence>
<dbReference type="GO" id="GO:0006508">
    <property type="term" value="P:proteolysis"/>
    <property type="evidence" value="ECO:0007669"/>
    <property type="project" value="UniProtKB-KW"/>
</dbReference>
<evidence type="ECO:0000256" key="2">
    <source>
        <dbReference type="ARBA" id="ARBA00002280"/>
    </source>
</evidence>
<dbReference type="InterPro" id="IPR029762">
    <property type="entry name" value="PGP-I_bact-type"/>
</dbReference>
<evidence type="ECO:0000313" key="12">
    <source>
        <dbReference type="EMBL" id="ALS00982.1"/>
    </source>
</evidence>
<protein>
    <recommendedName>
        <fullName evidence="9">Pyrrolidone-carboxylate peptidase</fullName>
        <ecNumber evidence="9">3.4.19.3</ecNumber>
    </recommendedName>
    <alternativeName>
        <fullName evidence="9">5-oxoprolyl-peptidase</fullName>
    </alternativeName>
    <alternativeName>
        <fullName evidence="9">Pyroglutamyl-peptidase I</fullName>
        <shortName evidence="9">PGP-I</shortName>
        <shortName evidence="9">Pyrase</shortName>
    </alternativeName>
</protein>
<dbReference type="Pfam" id="PF01470">
    <property type="entry name" value="Peptidase_C15"/>
    <property type="match status" value="1"/>
</dbReference>
<dbReference type="FunFam" id="3.40.630.20:FF:000001">
    <property type="entry name" value="Pyrrolidone-carboxylate peptidase"/>
    <property type="match status" value="1"/>
</dbReference>
<dbReference type="InterPro" id="IPR036440">
    <property type="entry name" value="Peptidase_C15-like_sf"/>
</dbReference>
<keyword evidence="14" id="KW-1185">Reference proteome</keyword>
<evidence type="ECO:0000256" key="8">
    <source>
        <dbReference type="ARBA" id="ARBA00022807"/>
    </source>
</evidence>
<evidence type="ECO:0000256" key="3">
    <source>
        <dbReference type="ARBA" id="ARBA00004496"/>
    </source>
</evidence>
<dbReference type="PROSITE" id="PS01333">
    <property type="entry name" value="PYRASE_GLU"/>
    <property type="match status" value="1"/>
</dbReference>
<comment type="subcellular location">
    <subcellularLocation>
        <location evidence="3 9">Cytoplasm</location>
    </subcellularLocation>
</comment>
<dbReference type="GO" id="GO:0005829">
    <property type="term" value="C:cytosol"/>
    <property type="evidence" value="ECO:0007669"/>
    <property type="project" value="InterPro"/>
</dbReference>
<dbReference type="GO" id="GO:0016920">
    <property type="term" value="F:pyroglutamyl-peptidase activity"/>
    <property type="evidence" value="ECO:0007669"/>
    <property type="project" value="UniProtKB-UniRule"/>
</dbReference>
<dbReference type="NCBIfam" id="TIGR00504">
    <property type="entry name" value="pyro_pdase"/>
    <property type="match status" value="1"/>
</dbReference>
<dbReference type="PRINTS" id="PR00706">
    <property type="entry name" value="PYROGLUPTASE"/>
</dbReference>
<dbReference type="InterPro" id="IPR033693">
    <property type="entry name" value="PGPEP1_Glu_AS"/>
</dbReference>
<dbReference type="InterPro" id="IPR033694">
    <property type="entry name" value="PGPEP1_Cys_AS"/>
</dbReference>
<evidence type="ECO:0000256" key="9">
    <source>
        <dbReference type="HAMAP-Rule" id="MF_00417"/>
    </source>
</evidence>
<keyword evidence="7 9" id="KW-0378">Hydrolase</keyword>
<evidence type="ECO:0000313" key="15">
    <source>
        <dbReference type="Proteomes" id="UP000183039"/>
    </source>
</evidence>
<keyword evidence="8 9" id="KW-0788">Thiol protease</keyword>
<proteinExistence type="inferred from homology"/>
<feature type="active site" evidence="9">
    <location>
        <position position="165"/>
    </location>
</feature>
<dbReference type="EMBL" id="JXLC01000021">
    <property type="protein sequence ID" value="OJG89984.1"/>
    <property type="molecule type" value="Genomic_DNA"/>
</dbReference>
<dbReference type="Proteomes" id="UP000183039">
    <property type="component" value="Unassembled WGS sequence"/>
</dbReference>
<accession>A0A0S3K9H3</accession>
<comment type="catalytic activity">
    <reaction evidence="1 9 10">
        <text>Release of an N-terminal pyroglutamyl group from a polypeptide, the second amino acid generally not being Pro.</text>
        <dbReference type="EC" id="3.4.19.3"/>
    </reaction>
</comment>
<evidence type="ECO:0000256" key="7">
    <source>
        <dbReference type="ARBA" id="ARBA00022801"/>
    </source>
</evidence>
<dbReference type="InterPro" id="IPR016125">
    <property type="entry name" value="Peptidase_C15-like"/>
</dbReference>
<sequence>MKVLITGFDPFGGEAINPAYEAIKMIPDEVAGAQVIKLEIPTVFKESGEVLKAAIKETEPDIVICVGQAGGRSAVSFERVAINLAEARIPDNKGQQPIGEKLEEDGETAYFTSLPIKAMMRNVQEHGLPAYISYTAGTFVCNDIMYRLLYMIDNEFTGIKGGFIHVPFEPTQVISRSVGTPSMPIKTIAESLIYAVEAAVKTEVDREENAGTTD</sequence>
<evidence type="ECO:0000256" key="1">
    <source>
        <dbReference type="ARBA" id="ARBA00001770"/>
    </source>
</evidence>
<dbReference type="NCBIfam" id="NF009676">
    <property type="entry name" value="PRK13197.1"/>
    <property type="match status" value="1"/>
</dbReference>
<name>A0A0S3K9H3_9ENTE</name>
<dbReference type="SUPFAM" id="SSF53182">
    <property type="entry name" value="Pyrrolidone carboxyl peptidase (pyroglutamate aminopeptidase)"/>
    <property type="match status" value="1"/>
</dbReference>
<dbReference type="Proteomes" id="UP000065511">
    <property type="component" value="Chromosome"/>
</dbReference>
<dbReference type="InterPro" id="IPR000816">
    <property type="entry name" value="Peptidase_C15"/>
</dbReference>
<dbReference type="Gene3D" id="3.40.630.20">
    <property type="entry name" value="Peptidase C15, pyroglutamyl peptidase I-like"/>
    <property type="match status" value="1"/>
</dbReference>
<dbReference type="EC" id="3.4.19.3" evidence="9"/>